<organism evidence="1 2">
    <name type="scientific">Glossina austeni</name>
    <name type="common">Savannah tsetse fly</name>
    <dbReference type="NCBI Taxonomy" id="7395"/>
    <lineage>
        <taxon>Eukaryota</taxon>
        <taxon>Metazoa</taxon>
        <taxon>Ecdysozoa</taxon>
        <taxon>Arthropoda</taxon>
        <taxon>Hexapoda</taxon>
        <taxon>Insecta</taxon>
        <taxon>Pterygota</taxon>
        <taxon>Neoptera</taxon>
        <taxon>Endopterygota</taxon>
        <taxon>Diptera</taxon>
        <taxon>Brachycera</taxon>
        <taxon>Muscomorpha</taxon>
        <taxon>Hippoboscoidea</taxon>
        <taxon>Glossinidae</taxon>
        <taxon>Glossina</taxon>
    </lineage>
</organism>
<proteinExistence type="predicted"/>
<name>A0A1A9V8T7_GLOAU</name>
<evidence type="ECO:0000313" key="1">
    <source>
        <dbReference type="EnsemblMetazoa" id="GAUT029572-PA"/>
    </source>
</evidence>
<dbReference type="EnsemblMetazoa" id="GAUT029572-RA">
    <property type="protein sequence ID" value="GAUT029572-PA"/>
    <property type="gene ID" value="GAUT029572"/>
</dbReference>
<protein>
    <submittedName>
        <fullName evidence="1">Uncharacterized protein</fullName>
    </submittedName>
</protein>
<accession>A0A1A9V8T7</accession>
<sequence>MAPKKLRGQFVKLENNKNNLAPGPSKLSKRNAKMGFYNGLSATSPIGGFYSGPSAHMFLHSSPLTTTYYPMRWSSMMPGNILRRTDEFSPLPSAATLMDNMNSFGSSSSLMDNLLPATGGSLWSSNDLPLVAMKSMPGNAKLNFLNSYNLNEPSSREYNNPFGALSPVGPTLIQYKLNLGHLTAEDYYKWITEKDYCCLAEIVWHHKITNCNYLARDYIADVFQKTIY</sequence>
<reference evidence="1" key="1">
    <citation type="submission" date="2020-05" db="UniProtKB">
        <authorList>
            <consortium name="EnsemblMetazoa"/>
        </authorList>
    </citation>
    <scope>IDENTIFICATION</scope>
    <source>
        <strain evidence="1">TTRI</strain>
    </source>
</reference>
<dbReference type="AlphaFoldDB" id="A0A1A9V8T7"/>
<dbReference type="Proteomes" id="UP000078200">
    <property type="component" value="Unassembled WGS sequence"/>
</dbReference>
<dbReference type="VEuPathDB" id="VectorBase:GAUT029572"/>
<evidence type="ECO:0000313" key="2">
    <source>
        <dbReference type="Proteomes" id="UP000078200"/>
    </source>
</evidence>
<keyword evidence="2" id="KW-1185">Reference proteome</keyword>